<accession>A0A371DW15</accession>
<keyword evidence="2" id="KW-1185">Reference proteome</keyword>
<proteinExistence type="predicted"/>
<gene>
    <name evidence="1" type="ORF">OH76DRAFT_413064</name>
</gene>
<protein>
    <submittedName>
        <fullName evidence="1">Uncharacterized protein</fullName>
    </submittedName>
</protein>
<dbReference type="AlphaFoldDB" id="A0A371DW15"/>
<dbReference type="Proteomes" id="UP000256964">
    <property type="component" value="Unassembled WGS sequence"/>
</dbReference>
<reference evidence="1 2" key="1">
    <citation type="journal article" date="2018" name="Biotechnol. Biofuels">
        <title>Integrative visual omics of the white-rot fungus Polyporus brumalis exposes the biotechnological potential of its oxidative enzymes for delignifying raw plant biomass.</title>
        <authorList>
            <person name="Miyauchi S."/>
            <person name="Rancon A."/>
            <person name="Drula E."/>
            <person name="Hage H."/>
            <person name="Chaduli D."/>
            <person name="Favel A."/>
            <person name="Grisel S."/>
            <person name="Henrissat B."/>
            <person name="Herpoel-Gimbert I."/>
            <person name="Ruiz-Duenas F.J."/>
            <person name="Chevret D."/>
            <person name="Hainaut M."/>
            <person name="Lin J."/>
            <person name="Wang M."/>
            <person name="Pangilinan J."/>
            <person name="Lipzen A."/>
            <person name="Lesage-Meessen L."/>
            <person name="Navarro D."/>
            <person name="Riley R."/>
            <person name="Grigoriev I.V."/>
            <person name="Zhou S."/>
            <person name="Raouche S."/>
            <person name="Rosso M.N."/>
        </authorList>
    </citation>
    <scope>NUCLEOTIDE SEQUENCE [LARGE SCALE GENOMIC DNA]</scope>
    <source>
        <strain evidence="1 2">BRFM 1820</strain>
    </source>
</reference>
<name>A0A371DW15_9APHY</name>
<dbReference type="EMBL" id="KZ857380">
    <property type="protein sequence ID" value="RDX56736.1"/>
    <property type="molecule type" value="Genomic_DNA"/>
</dbReference>
<organism evidence="1 2">
    <name type="scientific">Lentinus brumalis</name>
    <dbReference type="NCBI Taxonomy" id="2498619"/>
    <lineage>
        <taxon>Eukaryota</taxon>
        <taxon>Fungi</taxon>
        <taxon>Dikarya</taxon>
        <taxon>Basidiomycota</taxon>
        <taxon>Agaricomycotina</taxon>
        <taxon>Agaricomycetes</taxon>
        <taxon>Polyporales</taxon>
        <taxon>Polyporaceae</taxon>
        <taxon>Lentinus</taxon>
    </lineage>
</organism>
<sequence>MWRFDPPYPSFTLVMSQSSRPLTDRPSFVERYHPYARKTGPRHARRGGLVVTVDRRFNPEQIVEEAAVVPPSVRHADERPEEEDVPVFGTADAPAAAPPARGRLAAILAVIAQVLRFGFFA</sequence>
<evidence type="ECO:0000313" key="1">
    <source>
        <dbReference type="EMBL" id="RDX56736.1"/>
    </source>
</evidence>
<dbReference type="OrthoDB" id="2637024at2759"/>
<evidence type="ECO:0000313" key="2">
    <source>
        <dbReference type="Proteomes" id="UP000256964"/>
    </source>
</evidence>